<evidence type="ECO:0000256" key="6">
    <source>
        <dbReference type="ARBA" id="ARBA00022989"/>
    </source>
</evidence>
<name>A0A218YUL6_9HELO</name>
<keyword evidence="3" id="KW-0813">Transport</keyword>
<keyword evidence="6 10" id="KW-1133">Transmembrane helix</keyword>
<dbReference type="Gene3D" id="1.20.1080.10">
    <property type="entry name" value="Glycerol uptake facilitator protein"/>
    <property type="match status" value="1"/>
</dbReference>
<feature type="region of interest" description="Disordered" evidence="9">
    <location>
        <begin position="94"/>
        <end position="147"/>
    </location>
</feature>
<evidence type="ECO:0000256" key="2">
    <source>
        <dbReference type="ARBA" id="ARBA00006175"/>
    </source>
</evidence>
<evidence type="ECO:0000256" key="1">
    <source>
        <dbReference type="ARBA" id="ARBA00004141"/>
    </source>
</evidence>
<keyword evidence="7 10" id="KW-0472">Membrane</keyword>
<protein>
    <recommendedName>
        <fullName evidence="13">Aquaporin</fullName>
    </recommendedName>
</protein>
<dbReference type="PANTHER" id="PTHR19139">
    <property type="entry name" value="AQUAPORIN TRANSPORTER"/>
    <property type="match status" value="1"/>
</dbReference>
<comment type="catalytic activity">
    <reaction evidence="8">
        <text>H2O(in) = H2O(out)</text>
        <dbReference type="Rhea" id="RHEA:29667"/>
        <dbReference type="ChEBI" id="CHEBI:15377"/>
    </reaction>
</comment>
<dbReference type="STRING" id="503106.A0A218YUL6"/>
<feature type="compositionally biased region" description="Low complexity" evidence="9">
    <location>
        <begin position="95"/>
        <end position="109"/>
    </location>
</feature>
<comment type="subcellular location">
    <subcellularLocation>
        <location evidence="1">Membrane</location>
        <topology evidence="1">Multi-pass membrane protein</topology>
    </subcellularLocation>
</comment>
<feature type="transmembrane region" description="Helical" evidence="10">
    <location>
        <begin position="312"/>
        <end position="335"/>
    </location>
</feature>
<feature type="transmembrane region" description="Helical" evidence="10">
    <location>
        <begin position="342"/>
        <end position="362"/>
    </location>
</feature>
<organism evidence="11 12">
    <name type="scientific">Diplocarpon coronariae</name>
    <dbReference type="NCBI Taxonomy" id="2795749"/>
    <lineage>
        <taxon>Eukaryota</taxon>
        <taxon>Fungi</taxon>
        <taxon>Dikarya</taxon>
        <taxon>Ascomycota</taxon>
        <taxon>Pezizomycotina</taxon>
        <taxon>Leotiomycetes</taxon>
        <taxon>Helotiales</taxon>
        <taxon>Drepanopezizaceae</taxon>
        <taxon>Diplocarpon</taxon>
    </lineage>
</organism>
<evidence type="ECO:0000256" key="3">
    <source>
        <dbReference type="ARBA" id="ARBA00022448"/>
    </source>
</evidence>
<evidence type="ECO:0000256" key="4">
    <source>
        <dbReference type="ARBA" id="ARBA00022692"/>
    </source>
</evidence>
<dbReference type="FunFam" id="1.20.1080.10:FF:000014">
    <property type="entry name" value="Aquaporin 1"/>
    <property type="match status" value="1"/>
</dbReference>
<feature type="transmembrane region" description="Helical" evidence="10">
    <location>
        <begin position="254"/>
        <end position="272"/>
    </location>
</feature>
<feature type="transmembrane region" description="Helical" evidence="10">
    <location>
        <begin position="229"/>
        <end position="248"/>
    </location>
</feature>
<evidence type="ECO:0000256" key="8">
    <source>
        <dbReference type="ARBA" id="ARBA00034651"/>
    </source>
</evidence>
<evidence type="ECO:0000256" key="5">
    <source>
        <dbReference type="ARBA" id="ARBA00022737"/>
    </source>
</evidence>
<dbReference type="SUPFAM" id="SSF81338">
    <property type="entry name" value="Aquaporin-like"/>
    <property type="match status" value="1"/>
</dbReference>
<evidence type="ECO:0000313" key="11">
    <source>
        <dbReference type="EMBL" id="OWO98197.1"/>
    </source>
</evidence>
<dbReference type="InParanoid" id="A0A218YUL6"/>
<keyword evidence="4 10" id="KW-0812">Transmembrane</keyword>
<sequence>MPSWIEGYSKRKRQNNYLFALFSFSSFILLEGGFLGSALGPAFADRRAVEFNMSAPRHNASQPATTNLPVLEKATSPLHDGAAYPVSNTGFTSLRQRQQSHQQGNSSHGVLRRDHNYNTPIGGYSSSRSSDDETATYASRDPNHQKRRRIRHELHQKHKSDVVHIRPKWAKWMNSDAKNHTVAFMGEFVGTFMFLFFAFAGTQVANIGVGDSTNQSTTGSATGFNPATLLYIALSFGFSLMVNAWVFFRISGGLFNPAVTLALALLGALSPLRAGLLFIAQVSGATFSAYIVSVLFPTAFNVRTTLAVGTSIAQGVFIEAFCTAELVFTIIMLAAEKHRATFIAPVGIGLALFVSELVSVYYTGGSLNPARSFAPCAVTHDFDNEHWIYWVGPFIGTLLAVGFYKLNKILEYEMVNPGQDGDERNDPTQNPNHEIAQAVEERAIEVEEITAIQEAGGFDNISTDGSLNAGTMMNADPAADLDAHVGSGTRKLSTGQKEDIEAQWPESSHAEGRQRRL</sequence>
<dbReference type="InterPro" id="IPR000425">
    <property type="entry name" value="MIP"/>
</dbReference>
<comment type="caution">
    <text evidence="11">The sequence shown here is derived from an EMBL/GenBank/DDBJ whole genome shotgun (WGS) entry which is preliminary data.</text>
</comment>
<dbReference type="AlphaFoldDB" id="A0A218YUL6"/>
<feature type="transmembrane region" description="Helical" evidence="10">
    <location>
        <begin position="279"/>
        <end position="300"/>
    </location>
</feature>
<proteinExistence type="inferred from homology"/>
<keyword evidence="5" id="KW-0677">Repeat</keyword>
<dbReference type="FunCoup" id="A0A218YUL6">
    <property type="interactions" value="213"/>
</dbReference>
<dbReference type="Pfam" id="PF00230">
    <property type="entry name" value="MIP"/>
    <property type="match status" value="1"/>
</dbReference>
<evidence type="ECO:0000256" key="9">
    <source>
        <dbReference type="SAM" id="MobiDB-lite"/>
    </source>
</evidence>
<keyword evidence="12" id="KW-1185">Reference proteome</keyword>
<evidence type="ECO:0000256" key="10">
    <source>
        <dbReference type="SAM" id="Phobius"/>
    </source>
</evidence>
<accession>A0A218YUL6</accession>
<dbReference type="InterPro" id="IPR023271">
    <property type="entry name" value="Aquaporin-like"/>
</dbReference>
<dbReference type="PANTHER" id="PTHR19139:SF283">
    <property type="entry name" value="AQUAPORIN"/>
    <property type="match status" value="1"/>
</dbReference>
<evidence type="ECO:0000313" key="12">
    <source>
        <dbReference type="Proteomes" id="UP000242519"/>
    </source>
</evidence>
<feature type="transmembrane region" description="Helical" evidence="10">
    <location>
        <begin position="188"/>
        <end position="209"/>
    </location>
</feature>
<comment type="similarity">
    <text evidence="2">Belongs to the MIP/aquaporin (TC 1.A.8) family.</text>
</comment>
<dbReference type="Proteomes" id="UP000242519">
    <property type="component" value="Unassembled WGS sequence"/>
</dbReference>
<dbReference type="OrthoDB" id="3222at2759"/>
<feature type="compositionally biased region" description="Basic and acidic residues" evidence="9">
    <location>
        <begin position="508"/>
        <end position="517"/>
    </location>
</feature>
<feature type="transmembrane region" description="Helical" evidence="10">
    <location>
        <begin position="387"/>
        <end position="404"/>
    </location>
</feature>
<dbReference type="GO" id="GO:0015250">
    <property type="term" value="F:water channel activity"/>
    <property type="evidence" value="ECO:0007669"/>
    <property type="project" value="TreeGrafter"/>
</dbReference>
<dbReference type="EMBL" id="MZNU01000405">
    <property type="protein sequence ID" value="OWO98197.1"/>
    <property type="molecule type" value="Genomic_DNA"/>
</dbReference>
<evidence type="ECO:0008006" key="13">
    <source>
        <dbReference type="Google" id="ProtNLM"/>
    </source>
</evidence>
<evidence type="ECO:0000256" key="7">
    <source>
        <dbReference type="ARBA" id="ARBA00023136"/>
    </source>
</evidence>
<gene>
    <name evidence="11" type="ORF">B2J93_4138</name>
</gene>
<reference evidence="11 12" key="1">
    <citation type="submission" date="2017-04" db="EMBL/GenBank/DDBJ databases">
        <title>Draft genome sequence of Marssonina coronaria NL1: causal agent of apple blotch.</title>
        <authorList>
            <person name="Cheng Q."/>
        </authorList>
    </citation>
    <scope>NUCLEOTIDE SEQUENCE [LARGE SCALE GENOMIC DNA]</scope>
    <source>
        <strain evidence="11 12">NL1</strain>
    </source>
</reference>
<dbReference type="PRINTS" id="PR00783">
    <property type="entry name" value="MINTRINSICP"/>
</dbReference>
<feature type="region of interest" description="Disordered" evidence="9">
    <location>
        <begin position="479"/>
        <end position="517"/>
    </location>
</feature>
<dbReference type="InterPro" id="IPR034294">
    <property type="entry name" value="Aquaporin_transptr"/>
</dbReference>
<dbReference type="GO" id="GO:0005886">
    <property type="term" value="C:plasma membrane"/>
    <property type="evidence" value="ECO:0007669"/>
    <property type="project" value="TreeGrafter"/>
</dbReference>